<dbReference type="Proteomes" id="UP000007819">
    <property type="component" value="Chromosome A1"/>
</dbReference>
<evidence type="ECO:0000259" key="2">
    <source>
        <dbReference type="Pfam" id="PF16978"/>
    </source>
</evidence>
<reference evidence="5" key="1">
    <citation type="submission" date="2010-06" db="EMBL/GenBank/DDBJ databases">
        <authorList>
            <person name="Jiang H."/>
            <person name="Abraham K."/>
            <person name="Ali S."/>
            <person name="Alsbrooks S.L."/>
            <person name="Anim B.N."/>
            <person name="Anosike U.S."/>
            <person name="Attaway T."/>
            <person name="Bandaranaike D.P."/>
            <person name="Battles P.K."/>
            <person name="Bell S.N."/>
            <person name="Bell A.V."/>
            <person name="Beltran B."/>
            <person name="Bickham C."/>
            <person name="Bustamante Y."/>
            <person name="Caleb T."/>
            <person name="Canada A."/>
            <person name="Cardenas V."/>
            <person name="Carter K."/>
            <person name="Chacko J."/>
            <person name="Chandrabose M.N."/>
            <person name="Chavez D."/>
            <person name="Chavez A."/>
            <person name="Chen L."/>
            <person name="Chu H.-S."/>
            <person name="Claassen K.J."/>
            <person name="Cockrell R."/>
            <person name="Collins M."/>
            <person name="Cooper J.A."/>
            <person name="Cree A."/>
            <person name="Curry S.M."/>
            <person name="Da Y."/>
            <person name="Dao M.D."/>
            <person name="Das B."/>
            <person name="Davila M.-L."/>
            <person name="Davy-Carroll L."/>
            <person name="Denson S."/>
            <person name="Dinh H."/>
            <person name="Ebong V.E."/>
            <person name="Edwards J.R."/>
            <person name="Egan A."/>
            <person name="El-Daye J."/>
            <person name="Escobedo L."/>
            <person name="Fernandez S."/>
            <person name="Fernando P.R."/>
            <person name="Flagg N."/>
            <person name="Forbes L.D."/>
            <person name="Fowler R.G."/>
            <person name="Fu Q."/>
            <person name="Gabisi R.A."/>
            <person name="Ganer J."/>
            <person name="Garbino Pronczuk A."/>
            <person name="Garcia R.M."/>
            <person name="Garner T."/>
            <person name="Garrett T.E."/>
            <person name="Gonzalez D.A."/>
            <person name="Hamid H."/>
            <person name="Hawkins E.S."/>
            <person name="Hirani K."/>
            <person name="Hogues M.E."/>
            <person name="Hollins B."/>
            <person name="Hsiao C.-H."/>
            <person name="Jabil R."/>
            <person name="James M.L."/>
            <person name="Jhangiani S.N."/>
            <person name="Johnson B."/>
            <person name="Johnson Q."/>
            <person name="Joshi V."/>
            <person name="Kalu J.B."/>
            <person name="Kam C."/>
            <person name="Kashfia A."/>
            <person name="Keebler J."/>
            <person name="Kisamo H."/>
            <person name="Kovar C.L."/>
            <person name="Lago L.A."/>
            <person name="Lai C.-Y."/>
            <person name="Laidlaw J."/>
            <person name="Lara F."/>
            <person name="Le T.-K."/>
            <person name="Lee S.L."/>
            <person name="Legall F.H."/>
            <person name="Lemon S.J."/>
            <person name="Lewis L.R."/>
            <person name="Li B."/>
            <person name="Liu Y."/>
            <person name="Liu Y.-S."/>
            <person name="Lopez J."/>
            <person name="Lozado R.J."/>
            <person name="Lu J."/>
            <person name="Madu R.C."/>
            <person name="Maheshwari M."/>
            <person name="Maheshwari R."/>
            <person name="Malloy K."/>
            <person name="Martinez E."/>
            <person name="Mathew T."/>
            <person name="Mercado I.C."/>
            <person name="Mercado C."/>
            <person name="Meyer B."/>
            <person name="Montgomery K."/>
            <person name="Morgan M.B."/>
            <person name="Munidasa M."/>
            <person name="Nazareth L.V."/>
            <person name="Nelson J."/>
            <person name="Ng B.M."/>
            <person name="Nguyen N.B."/>
            <person name="Nguyen P.Q."/>
            <person name="Nguyen T."/>
            <person name="Obregon M."/>
            <person name="Okwuonu G.O."/>
            <person name="Onwere C.G."/>
            <person name="Orozco G."/>
            <person name="Parra A."/>
            <person name="Patel S."/>
            <person name="Patil S."/>
            <person name="Perez A."/>
            <person name="Perez Y."/>
            <person name="Pham C."/>
            <person name="Primus E.L."/>
            <person name="Pu L.-L."/>
            <person name="Puazo M."/>
            <person name="Qin X."/>
            <person name="Quiroz J.B."/>
            <person name="Reese J."/>
            <person name="Richards S."/>
            <person name="Rives C.M."/>
            <person name="Robberts R."/>
            <person name="Ruiz S.J."/>
            <person name="Ruiz M.J."/>
            <person name="Santibanez J."/>
            <person name="Schneider B.W."/>
            <person name="Sisson I."/>
            <person name="Smith M."/>
            <person name="Sodergren E."/>
            <person name="Song X.-Z."/>
            <person name="Song B.B."/>
            <person name="Summersgill H."/>
            <person name="Thelus R."/>
            <person name="Thornton R.D."/>
            <person name="Trejos Z.Y."/>
            <person name="Usmani K."/>
            <person name="Vattathil S."/>
            <person name="Villasana D."/>
            <person name="Walker D.L."/>
            <person name="Wang S."/>
            <person name="Wang K."/>
            <person name="White C.S."/>
            <person name="Williams A.C."/>
            <person name="Williamson J."/>
            <person name="Wilson K."/>
            <person name="Woghiren I.O."/>
            <person name="Woodworth J.R."/>
            <person name="Worley K.C."/>
            <person name="Wright R.A."/>
            <person name="Wu W."/>
            <person name="Young L."/>
            <person name="Zhang L."/>
            <person name="Zhang J."/>
            <person name="Zhu Y."/>
            <person name="Muzny D.M."/>
            <person name="Weinstock G."/>
            <person name="Gibbs R.A."/>
        </authorList>
    </citation>
    <scope>NUCLEOTIDE SEQUENCE [LARGE SCALE GENOMIC DNA]</scope>
    <source>
        <strain evidence="5">LSR1</strain>
    </source>
</reference>
<dbReference type="InterPro" id="IPR011993">
    <property type="entry name" value="PH-like_dom_sf"/>
</dbReference>
<dbReference type="PANTHER" id="PTHR13335">
    <property type="entry name" value="TARGET OF RAPAMYCIN COMPLEX 2 SUBUNIT MAPKAP1"/>
    <property type="match status" value="1"/>
</dbReference>
<dbReference type="Pfam" id="PF16978">
    <property type="entry name" value="CRIM"/>
    <property type="match status" value="1"/>
</dbReference>
<keyword evidence="5" id="KW-1185">Reference proteome</keyword>
<dbReference type="Pfam" id="PF16979">
    <property type="entry name" value="SIN1_PH"/>
    <property type="match status" value="1"/>
</dbReference>
<comment type="similarity">
    <text evidence="1">Belongs to the SIN1 family.</text>
</comment>
<proteinExistence type="inferred from homology"/>
<dbReference type="GO" id="GO:0005737">
    <property type="term" value="C:cytoplasm"/>
    <property type="evidence" value="ECO:0007669"/>
    <property type="project" value="TreeGrafter"/>
</dbReference>
<dbReference type="EnsemblMetazoa" id="XM_029486154.1">
    <property type="protein sequence ID" value="XP_029342014.1"/>
    <property type="gene ID" value="LOC100575012"/>
</dbReference>
<dbReference type="GO" id="GO:0005886">
    <property type="term" value="C:plasma membrane"/>
    <property type="evidence" value="ECO:0007669"/>
    <property type="project" value="TreeGrafter"/>
</dbReference>
<dbReference type="GO" id="GO:0005546">
    <property type="term" value="F:phosphatidylinositol-4,5-bisphosphate binding"/>
    <property type="evidence" value="ECO:0007669"/>
    <property type="project" value="TreeGrafter"/>
</dbReference>
<evidence type="ECO:0008006" key="6">
    <source>
        <dbReference type="Google" id="ProtNLM"/>
    </source>
</evidence>
<feature type="domain" description="CRIM" evidence="2">
    <location>
        <begin position="42"/>
        <end position="170"/>
    </location>
</feature>
<sequence length="370" mass="42193">MMKSANVRHVKWEITPVSLTDEEKAELFPKKDISHQKKNYVSELSKLLKACPYLPINPFREYSKYDGNAQLGEATRKYSMFITMLNLERRNYPMQVSIIATAKVHDLIGLVCWKCTIEYPDCTLKDSVDCYALYIAEDDGEIDFDFPCLDSRETVAKFGFGFLAIVERDSKFAPSTSNHSPTSQEGNSVLSENVNTKAQQQLEGELNKLLAIEAPLYQLYHVNILNKVRAKIEIHLGISGQKIELDPVVKQRSSSTFPWTKQKPATYDMDCVVACDLTETKSNNRAVLRLVYDSTALSSSIGDSAPSQQGTAVWSNFKHHDFEAEQKVAEDIVQKINNILELRCSVRRQEYISLRERKSHRRRSFHLGPR</sequence>
<dbReference type="InterPro" id="IPR008828">
    <property type="entry name" value="Sin1/Avo1"/>
</dbReference>
<name>A0A8R2JM75_ACYPI</name>
<evidence type="ECO:0000259" key="3">
    <source>
        <dbReference type="Pfam" id="PF16979"/>
    </source>
</evidence>
<evidence type="ECO:0000313" key="5">
    <source>
        <dbReference type="Proteomes" id="UP000007819"/>
    </source>
</evidence>
<evidence type="ECO:0000256" key="1">
    <source>
        <dbReference type="ARBA" id="ARBA00009407"/>
    </source>
</evidence>
<dbReference type="Gene3D" id="2.30.29.30">
    <property type="entry name" value="Pleckstrin-homology domain (PH domain)/Phosphotyrosine-binding domain (PTB)"/>
    <property type="match status" value="1"/>
</dbReference>
<gene>
    <name evidence="4" type="primary">103310154</name>
</gene>
<protein>
    <recommendedName>
        <fullName evidence="6">Target of rapamycin complex 2 subunit MAPKAP1</fullName>
    </recommendedName>
</protein>
<feature type="domain" description="SIN1-type PH" evidence="3">
    <location>
        <begin position="216"/>
        <end position="341"/>
    </location>
</feature>
<dbReference type="GO" id="GO:0031932">
    <property type="term" value="C:TORC2 complex"/>
    <property type="evidence" value="ECO:0007669"/>
    <property type="project" value="InterPro"/>
</dbReference>
<dbReference type="OrthoDB" id="241990at2759"/>
<accession>A0A8R2JM75</accession>
<dbReference type="GO" id="GO:0038203">
    <property type="term" value="P:TORC2 signaling"/>
    <property type="evidence" value="ECO:0007669"/>
    <property type="project" value="TreeGrafter"/>
</dbReference>
<organism evidence="4 5">
    <name type="scientific">Acyrthosiphon pisum</name>
    <name type="common">Pea aphid</name>
    <dbReference type="NCBI Taxonomy" id="7029"/>
    <lineage>
        <taxon>Eukaryota</taxon>
        <taxon>Metazoa</taxon>
        <taxon>Ecdysozoa</taxon>
        <taxon>Arthropoda</taxon>
        <taxon>Hexapoda</taxon>
        <taxon>Insecta</taxon>
        <taxon>Pterygota</taxon>
        <taxon>Neoptera</taxon>
        <taxon>Paraneoptera</taxon>
        <taxon>Hemiptera</taxon>
        <taxon>Sternorrhyncha</taxon>
        <taxon>Aphidomorpha</taxon>
        <taxon>Aphidoidea</taxon>
        <taxon>Aphididae</taxon>
        <taxon>Macrosiphini</taxon>
        <taxon>Acyrthosiphon</taxon>
    </lineage>
</organism>
<dbReference type="InterPro" id="IPR031313">
    <property type="entry name" value="Sin1_PH_dom"/>
</dbReference>
<dbReference type="AlphaFoldDB" id="A0A8R2JM75"/>
<evidence type="ECO:0000313" key="4">
    <source>
        <dbReference type="EnsemblMetazoa" id="XP_029342014.1"/>
    </source>
</evidence>
<dbReference type="InterPro" id="IPR031567">
    <property type="entry name" value="CRIM_dom"/>
</dbReference>
<reference evidence="4" key="2">
    <citation type="submission" date="2022-06" db="UniProtKB">
        <authorList>
            <consortium name="EnsemblMetazoa"/>
        </authorList>
    </citation>
    <scope>IDENTIFICATION</scope>
</reference>
<dbReference type="PANTHER" id="PTHR13335:SF1">
    <property type="entry name" value="TARGET OF RAPAMYCIN COMPLEX 2 SUBUNIT MAPKAP1"/>
    <property type="match status" value="1"/>
</dbReference>